<reference evidence="1 2" key="1">
    <citation type="journal article" date="2021" name="Sci. Rep.">
        <title>The distribution of antibiotic resistance genes in chicken gut microbiota commensals.</title>
        <authorList>
            <person name="Juricova H."/>
            <person name="Matiasovicova J."/>
            <person name="Kubasova T."/>
            <person name="Cejkova D."/>
            <person name="Rychlik I."/>
        </authorList>
    </citation>
    <scope>NUCLEOTIDE SEQUENCE [LARGE SCALE GENOMIC DNA]</scope>
    <source>
        <strain evidence="1 2">An829</strain>
    </source>
</reference>
<dbReference type="Pfam" id="PF09965">
    <property type="entry name" value="DUF2199"/>
    <property type="match status" value="1"/>
</dbReference>
<evidence type="ECO:0000313" key="2">
    <source>
        <dbReference type="Proteomes" id="UP000715095"/>
    </source>
</evidence>
<dbReference type="Proteomes" id="UP000715095">
    <property type="component" value="Unassembled WGS sequence"/>
</dbReference>
<comment type="caution">
    <text evidence="1">The sequence shown here is derived from an EMBL/GenBank/DDBJ whole genome shotgun (WGS) entry which is preliminary data.</text>
</comment>
<protein>
    <submittedName>
        <fullName evidence="1">DUF2199 domain-containing protein</fullName>
    </submittedName>
</protein>
<gene>
    <name evidence="1" type="ORF">H6A60_09995</name>
</gene>
<dbReference type="EMBL" id="JACJJC010000021">
    <property type="protein sequence ID" value="MBM6704813.1"/>
    <property type="molecule type" value="Genomic_DNA"/>
</dbReference>
<dbReference type="InterPro" id="IPR018697">
    <property type="entry name" value="DUF2199"/>
</dbReference>
<keyword evidence="2" id="KW-1185">Reference proteome</keyword>
<sequence length="188" mass="21114">MTTEFDDLAQNGAQNEDELCRDIQMSLPDAFWALDYVERYKFGRFNKDFALAEDGRAYLFGVVEVPLLEEAGSFTWGVWAEVPREFHDAYVERFQSELAEGMKAEGTLANEVPSYDDAFGARLEIVLHADRRPSIRILEGSLAKAQTEGLTLEAHRALDEVLFPPEDEFDEAFDDIDGVAGVPNEGRA</sequence>
<evidence type="ECO:0000313" key="1">
    <source>
        <dbReference type="EMBL" id="MBM6704813.1"/>
    </source>
</evidence>
<proteinExistence type="predicted"/>
<organism evidence="1 2">
    <name type="scientific">Sutterella massiliensis</name>
    <dbReference type="NCBI Taxonomy" id="1816689"/>
    <lineage>
        <taxon>Bacteria</taxon>
        <taxon>Pseudomonadati</taxon>
        <taxon>Pseudomonadota</taxon>
        <taxon>Betaproteobacteria</taxon>
        <taxon>Burkholderiales</taxon>
        <taxon>Sutterellaceae</taxon>
        <taxon>Sutterella</taxon>
    </lineage>
</organism>
<accession>A0ABS2DVQ0</accession>
<name>A0ABS2DVQ0_9BURK</name>
<dbReference type="RefSeq" id="WP_205104160.1">
    <property type="nucleotide sequence ID" value="NZ_JACJJC010000021.1"/>
</dbReference>